<keyword evidence="6" id="KW-1185">Reference proteome</keyword>
<dbReference type="RefSeq" id="WP_038671146.1">
    <property type="nucleotide sequence ID" value="NZ_JAOQJZ010000013.1"/>
</dbReference>
<dbReference type="PROSITE" id="PS50110">
    <property type="entry name" value="RESPONSE_REGULATORY"/>
    <property type="match status" value="1"/>
</dbReference>
<sequence length="126" mass="13638">MNINEMTVLICDDSMFARKKLSMSISGFGVKAVYEAADGEEAVSKYKEFKPDVVFMDIIMPKVTGIEALKQIIAEDPDAKVIMASSVGTQSHLKDALKSGAVDFLQKPIADNDALKVLENVAKGVL</sequence>
<dbReference type="SMART" id="SM00448">
    <property type="entry name" value="REC"/>
    <property type="match status" value="1"/>
</dbReference>
<dbReference type="InterPro" id="IPR052048">
    <property type="entry name" value="ST_Response_Regulator"/>
</dbReference>
<dbReference type="AlphaFoldDB" id="A0AAE3IIK7"/>
<dbReference type="Proteomes" id="UP001208131">
    <property type="component" value="Unassembled WGS sequence"/>
</dbReference>
<feature type="domain" description="Response regulatory" evidence="4">
    <location>
        <begin position="7"/>
        <end position="122"/>
    </location>
</feature>
<evidence type="ECO:0000313" key="5">
    <source>
        <dbReference type="EMBL" id="MCU6706594.1"/>
    </source>
</evidence>
<evidence type="ECO:0000256" key="2">
    <source>
        <dbReference type="ARBA" id="ARBA00024867"/>
    </source>
</evidence>
<evidence type="ECO:0000259" key="4">
    <source>
        <dbReference type="PROSITE" id="PS50110"/>
    </source>
</evidence>
<dbReference type="EMBL" id="JAOQJZ010000013">
    <property type="protein sequence ID" value="MCU6706594.1"/>
    <property type="molecule type" value="Genomic_DNA"/>
</dbReference>
<dbReference type="SUPFAM" id="SSF52172">
    <property type="entry name" value="CheY-like"/>
    <property type="match status" value="1"/>
</dbReference>
<name>A0AAE3IIK7_9FIRM</name>
<evidence type="ECO:0000256" key="1">
    <source>
        <dbReference type="ARBA" id="ARBA00018672"/>
    </source>
</evidence>
<accession>A0AAE3IIK7</accession>
<dbReference type="InterPro" id="IPR001789">
    <property type="entry name" value="Sig_transdc_resp-reg_receiver"/>
</dbReference>
<evidence type="ECO:0000313" key="6">
    <source>
        <dbReference type="Proteomes" id="UP001208131"/>
    </source>
</evidence>
<proteinExistence type="predicted"/>
<comment type="function">
    <text evidence="2">May play the central regulatory role in sporulation. It may be an element of the effector pathway responsible for the activation of sporulation genes in response to nutritional stress. Spo0A may act in concert with spo0H (a sigma factor) to control the expression of some genes that are critical to the sporulation process.</text>
</comment>
<dbReference type="Pfam" id="PF00072">
    <property type="entry name" value="Response_reg"/>
    <property type="match status" value="1"/>
</dbReference>
<dbReference type="Gene3D" id="3.40.50.2300">
    <property type="match status" value="1"/>
</dbReference>
<dbReference type="GO" id="GO:0000160">
    <property type="term" value="P:phosphorelay signal transduction system"/>
    <property type="evidence" value="ECO:0007669"/>
    <property type="project" value="InterPro"/>
</dbReference>
<dbReference type="InterPro" id="IPR011006">
    <property type="entry name" value="CheY-like_superfamily"/>
</dbReference>
<organism evidence="5 6">
    <name type="scientific">Hominimerdicola aceti</name>
    <dbReference type="NCBI Taxonomy" id="2981726"/>
    <lineage>
        <taxon>Bacteria</taxon>
        <taxon>Bacillati</taxon>
        <taxon>Bacillota</taxon>
        <taxon>Clostridia</taxon>
        <taxon>Eubacteriales</taxon>
        <taxon>Oscillospiraceae</taxon>
        <taxon>Hominimerdicola</taxon>
    </lineage>
</organism>
<gene>
    <name evidence="5" type="ORF">OCV57_11750</name>
</gene>
<keyword evidence="3" id="KW-0597">Phosphoprotein</keyword>
<reference evidence="5 6" key="1">
    <citation type="journal article" date="2021" name="ISME Commun">
        <title>Automated analysis of genomic sequences facilitates high-throughput and comprehensive description of bacteria.</title>
        <authorList>
            <person name="Hitch T.C.A."/>
        </authorList>
    </citation>
    <scope>NUCLEOTIDE SEQUENCE [LARGE SCALE GENOMIC DNA]</scope>
    <source>
        <strain evidence="5 6">Sanger_31</strain>
    </source>
</reference>
<feature type="modified residue" description="4-aspartylphosphate" evidence="3">
    <location>
        <position position="57"/>
    </location>
</feature>
<dbReference type="PANTHER" id="PTHR43228:SF1">
    <property type="entry name" value="TWO-COMPONENT RESPONSE REGULATOR ARR22"/>
    <property type="match status" value="1"/>
</dbReference>
<evidence type="ECO:0000256" key="3">
    <source>
        <dbReference type="PROSITE-ProRule" id="PRU00169"/>
    </source>
</evidence>
<protein>
    <recommendedName>
        <fullName evidence="1">Stage 0 sporulation protein A homolog</fullName>
    </recommendedName>
</protein>
<dbReference type="PANTHER" id="PTHR43228">
    <property type="entry name" value="TWO-COMPONENT RESPONSE REGULATOR"/>
    <property type="match status" value="1"/>
</dbReference>
<comment type="caution">
    <text evidence="5">The sequence shown here is derived from an EMBL/GenBank/DDBJ whole genome shotgun (WGS) entry which is preliminary data.</text>
</comment>